<organism evidence="2">
    <name type="scientific">marine metagenome</name>
    <dbReference type="NCBI Taxonomy" id="408172"/>
    <lineage>
        <taxon>unclassified sequences</taxon>
        <taxon>metagenomes</taxon>
        <taxon>ecological metagenomes</taxon>
    </lineage>
</organism>
<keyword evidence="1" id="KW-0812">Transmembrane</keyword>
<accession>A0A382RUD5</accession>
<evidence type="ECO:0000256" key="1">
    <source>
        <dbReference type="SAM" id="Phobius"/>
    </source>
</evidence>
<evidence type="ECO:0008006" key="3">
    <source>
        <dbReference type="Google" id="ProtNLM"/>
    </source>
</evidence>
<dbReference type="EMBL" id="UINC01123956">
    <property type="protein sequence ID" value="SVD00775.1"/>
    <property type="molecule type" value="Genomic_DNA"/>
</dbReference>
<evidence type="ECO:0000313" key="2">
    <source>
        <dbReference type="EMBL" id="SVD00775.1"/>
    </source>
</evidence>
<sequence>MNENLFETQYDVTKKSRFRKLYDANKLLIFSTLFVLIIASISFSFYTASKEKKQILLADNYIMAKFYLQNNEKDKGRKILKEIILANNRTYSTLSLFLILDEDLVDDQREISNLFDYLLANNKFEQEVKNLIIFKETLFLSNFANELEMVENAKQLINTNTLWKPHALLLLGDYFSSKKQYLKAKEFYVQILSLQNLNIELYEQARSQLLVITND</sequence>
<keyword evidence="1" id="KW-0472">Membrane</keyword>
<gene>
    <name evidence="2" type="ORF">METZ01_LOCUS353629</name>
</gene>
<proteinExistence type="predicted"/>
<reference evidence="2" key="1">
    <citation type="submission" date="2018-05" db="EMBL/GenBank/DDBJ databases">
        <authorList>
            <person name="Lanie J.A."/>
            <person name="Ng W.-L."/>
            <person name="Kazmierczak K.M."/>
            <person name="Andrzejewski T.M."/>
            <person name="Davidsen T.M."/>
            <person name="Wayne K.J."/>
            <person name="Tettelin H."/>
            <person name="Glass J.I."/>
            <person name="Rusch D."/>
            <person name="Podicherti R."/>
            <person name="Tsui H.-C.T."/>
            <person name="Winkler M.E."/>
        </authorList>
    </citation>
    <scope>NUCLEOTIDE SEQUENCE</scope>
</reference>
<dbReference type="AlphaFoldDB" id="A0A382RUD5"/>
<feature type="transmembrane region" description="Helical" evidence="1">
    <location>
        <begin position="27"/>
        <end position="46"/>
    </location>
</feature>
<protein>
    <recommendedName>
        <fullName evidence="3">Tetratricopeptide repeat-like domain-containing protein</fullName>
    </recommendedName>
</protein>
<keyword evidence="1" id="KW-1133">Transmembrane helix</keyword>
<name>A0A382RUD5_9ZZZZ</name>